<accession>A0A5E4M7W3</accession>
<dbReference type="Proteomes" id="UP000325440">
    <property type="component" value="Unassembled WGS sequence"/>
</dbReference>
<dbReference type="EMBL" id="CABPRJ010000051">
    <property type="protein sequence ID" value="VVC26891.1"/>
    <property type="molecule type" value="Genomic_DNA"/>
</dbReference>
<sequence>MRENRCSQTTINIPITTNIDRSIKKLDGKKSRNIDLLEKWEHDMYDEREQTRKNRNDLFTSHIYNIQEETNAHRDERYCKNGHITTVKNTQIWQDTKFYTEAGREKVGSGGQERRCAGNLINKNETKFTPSKEYHSKLPTNDTKLPTKLLRKVTSIIRDQDRKNTAMHSTTGPFLKYGPITATSKKYLNFSQNRNDQLKHQTSGFLPLCPSILKFYNHSTRNIIGKKINSTPATQNSALARDKNIVFNQKSPQ</sequence>
<dbReference type="OrthoDB" id="657902at2759"/>
<gene>
    <name evidence="1" type="ORF">CINCED_3A017196</name>
</gene>
<organism evidence="1 2">
    <name type="scientific">Cinara cedri</name>
    <dbReference type="NCBI Taxonomy" id="506608"/>
    <lineage>
        <taxon>Eukaryota</taxon>
        <taxon>Metazoa</taxon>
        <taxon>Ecdysozoa</taxon>
        <taxon>Arthropoda</taxon>
        <taxon>Hexapoda</taxon>
        <taxon>Insecta</taxon>
        <taxon>Pterygota</taxon>
        <taxon>Neoptera</taxon>
        <taxon>Paraneoptera</taxon>
        <taxon>Hemiptera</taxon>
        <taxon>Sternorrhyncha</taxon>
        <taxon>Aphidomorpha</taxon>
        <taxon>Aphidoidea</taxon>
        <taxon>Aphididae</taxon>
        <taxon>Lachninae</taxon>
        <taxon>Cinara</taxon>
    </lineage>
</organism>
<name>A0A5E4M7W3_9HEMI</name>
<dbReference type="AlphaFoldDB" id="A0A5E4M7W3"/>
<evidence type="ECO:0000313" key="2">
    <source>
        <dbReference type="Proteomes" id="UP000325440"/>
    </source>
</evidence>
<proteinExistence type="predicted"/>
<keyword evidence="2" id="KW-1185">Reference proteome</keyword>
<evidence type="ECO:0000313" key="1">
    <source>
        <dbReference type="EMBL" id="VVC26891.1"/>
    </source>
</evidence>
<reference evidence="1 2" key="1">
    <citation type="submission" date="2019-08" db="EMBL/GenBank/DDBJ databases">
        <authorList>
            <person name="Alioto T."/>
            <person name="Alioto T."/>
            <person name="Gomez Garrido J."/>
        </authorList>
    </citation>
    <scope>NUCLEOTIDE SEQUENCE [LARGE SCALE GENOMIC DNA]</scope>
</reference>
<protein>
    <submittedName>
        <fullName evidence="1">Uncharacterized protein</fullName>
    </submittedName>
</protein>